<accession>A0A318ZZQ8</accession>
<dbReference type="EMBL" id="KZ821218">
    <property type="protein sequence ID" value="PYH49700.1"/>
    <property type="molecule type" value="Genomic_DNA"/>
</dbReference>
<keyword evidence="2" id="KW-1185">Reference proteome</keyword>
<dbReference type="STRING" id="1450539.A0A318ZZQ8"/>
<proteinExistence type="predicted"/>
<name>A0A318ZZQ8_9EURO</name>
<dbReference type="RefSeq" id="XP_025435682.1">
    <property type="nucleotide sequence ID" value="XM_025576450.1"/>
</dbReference>
<dbReference type="OrthoDB" id="3549294at2759"/>
<dbReference type="GeneID" id="37077679"/>
<sequence length="240" mass="27287">MIRCTRWGTILSIAFMGSRTISLPFPRQLSRTELTAPSSLSGVPHTAIPSLLESHNELLPKKYVTLSSEPWATRSLLHDSTFLNADIECNSRPCLVESRICGAALKNLHQTRSSQLPYFLRAILTLDYCGLEQFARTNVAESLAVQHTCRDRSRKIIFQSLNKRESRRLFSARRWWIYTTAMTKNVVCCSSQPLKATIDLQSGPGNPLGATQLCETRLMFREHVQCAATHCLEYKPWEWL</sequence>
<organism evidence="1 2">
    <name type="scientific">Aspergillus saccharolyticus JOP 1030-1</name>
    <dbReference type="NCBI Taxonomy" id="1450539"/>
    <lineage>
        <taxon>Eukaryota</taxon>
        <taxon>Fungi</taxon>
        <taxon>Dikarya</taxon>
        <taxon>Ascomycota</taxon>
        <taxon>Pezizomycotina</taxon>
        <taxon>Eurotiomycetes</taxon>
        <taxon>Eurotiomycetidae</taxon>
        <taxon>Eurotiales</taxon>
        <taxon>Aspergillaceae</taxon>
        <taxon>Aspergillus</taxon>
        <taxon>Aspergillus subgen. Circumdati</taxon>
    </lineage>
</organism>
<protein>
    <submittedName>
        <fullName evidence="1">Uncharacterized protein</fullName>
    </submittedName>
</protein>
<evidence type="ECO:0000313" key="2">
    <source>
        <dbReference type="Proteomes" id="UP000248349"/>
    </source>
</evidence>
<evidence type="ECO:0000313" key="1">
    <source>
        <dbReference type="EMBL" id="PYH49700.1"/>
    </source>
</evidence>
<reference evidence="1 2" key="1">
    <citation type="submission" date="2016-12" db="EMBL/GenBank/DDBJ databases">
        <title>The genomes of Aspergillus section Nigri reveals drivers in fungal speciation.</title>
        <authorList>
            <consortium name="DOE Joint Genome Institute"/>
            <person name="Vesth T.C."/>
            <person name="Nybo J."/>
            <person name="Theobald S."/>
            <person name="Brandl J."/>
            <person name="Frisvad J.C."/>
            <person name="Nielsen K.F."/>
            <person name="Lyhne E.K."/>
            <person name="Kogle M.E."/>
            <person name="Kuo A."/>
            <person name="Riley R."/>
            <person name="Clum A."/>
            <person name="Nolan M."/>
            <person name="Lipzen A."/>
            <person name="Salamov A."/>
            <person name="Henrissat B."/>
            <person name="Wiebenga A."/>
            <person name="De Vries R.P."/>
            <person name="Grigoriev I.V."/>
            <person name="Mortensen U.H."/>
            <person name="Andersen M.R."/>
            <person name="Baker S.E."/>
        </authorList>
    </citation>
    <scope>NUCLEOTIDE SEQUENCE [LARGE SCALE GENOMIC DNA]</scope>
    <source>
        <strain evidence="1 2">JOP 1030-1</strain>
    </source>
</reference>
<gene>
    <name evidence="1" type="ORF">BP01DRAFT_3673</name>
</gene>
<dbReference type="AlphaFoldDB" id="A0A318ZZQ8"/>
<dbReference type="Proteomes" id="UP000248349">
    <property type="component" value="Unassembled WGS sequence"/>
</dbReference>